<protein>
    <recommendedName>
        <fullName evidence="9">Integrase catalytic domain-containing protein</fullName>
    </recommendedName>
</protein>
<evidence type="ECO:0000259" key="9">
    <source>
        <dbReference type="PROSITE" id="PS50994"/>
    </source>
</evidence>
<evidence type="ECO:0000256" key="8">
    <source>
        <dbReference type="ARBA" id="ARBA00023268"/>
    </source>
</evidence>
<dbReference type="Gene3D" id="3.30.420.10">
    <property type="entry name" value="Ribonuclease H-like superfamily/Ribonuclease H"/>
    <property type="match status" value="1"/>
</dbReference>
<dbReference type="PANTHER" id="PTHR41694">
    <property type="entry name" value="ENDOGENOUS RETROVIRUS GROUP K MEMBER POL PROTEIN"/>
    <property type="match status" value="1"/>
</dbReference>
<keyword evidence="11" id="KW-1185">Reference proteome</keyword>
<keyword evidence="8" id="KW-0511">Multifunctional enzyme</keyword>
<dbReference type="GO" id="GO:0016787">
    <property type="term" value="F:hydrolase activity"/>
    <property type="evidence" value="ECO:0007669"/>
    <property type="project" value="UniProtKB-KW"/>
</dbReference>
<comment type="caution">
    <text evidence="10">The sequence shown here is derived from an EMBL/GenBank/DDBJ whole genome shotgun (WGS) entry which is preliminary data.</text>
</comment>
<gene>
    <name evidence="10" type="ORF">HGM15179_011586</name>
</gene>
<evidence type="ECO:0000313" key="10">
    <source>
        <dbReference type="EMBL" id="TRZ15515.1"/>
    </source>
</evidence>
<dbReference type="InterPro" id="IPR012337">
    <property type="entry name" value="RNaseH-like_sf"/>
</dbReference>
<evidence type="ECO:0000256" key="6">
    <source>
        <dbReference type="ARBA" id="ARBA00022833"/>
    </source>
</evidence>
<feature type="domain" description="Integrase catalytic" evidence="9">
    <location>
        <begin position="1"/>
        <end position="154"/>
    </location>
</feature>
<dbReference type="GO" id="GO:0003964">
    <property type="term" value="F:RNA-directed DNA polymerase activity"/>
    <property type="evidence" value="ECO:0007669"/>
    <property type="project" value="UniProtKB-KW"/>
</dbReference>
<evidence type="ECO:0000256" key="1">
    <source>
        <dbReference type="ARBA" id="ARBA00022679"/>
    </source>
</evidence>
<dbReference type="InterPro" id="IPR001584">
    <property type="entry name" value="Integrase_cat-core"/>
</dbReference>
<dbReference type="InterPro" id="IPR036397">
    <property type="entry name" value="RNaseH_sf"/>
</dbReference>
<sequence length="154" mass="17355">MDVTHVSQFGRLKYVHVSVDTFSGAVYAFAHTGEKSGDVIEHLLQAFSFMGIPRTIKTDNGPGYTSRELCSFLQQWGVEHKTSIPHSPTGQAIVERTHQNIKRVLNQQTQILKLETPQIQLARALYTLNFLNCSFESMNPSIIHHFGGNKDLEK</sequence>
<evidence type="ECO:0000256" key="2">
    <source>
        <dbReference type="ARBA" id="ARBA00022695"/>
    </source>
</evidence>
<dbReference type="GO" id="GO:0015074">
    <property type="term" value="P:DNA integration"/>
    <property type="evidence" value="ECO:0007669"/>
    <property type="project" value="InterPro"/>
</dbReference>
<dbReference type="AlphaFoldDB" id="A0A8K1LIN3"/>
<proteinExistence type="predicted"/>
<dbReference type="PROSITE" id="PS50994">
    <property type="entry name" value="INTEGRASE"/>
    <property type="match status" value="1"/>
</dbReference>
<keyword evidence="6" id="KW-0862">Zinc</keyword>
<keyword evidence="3" id="KW-0540">Nuclease</keyword>
<dbReference type="GO" id="GO:0004519">
    <property type="term" value="F:endonuclease activity"/>
    <property type="evidence" value="ECO:0007669"/>
    <property type="project" value="UniProtKB-KW"/>
</dbReference>
<keyword evidence="2" id="KW-0548">Nucleotidyltransferase</keyword>
<evidence type="ECO:0000256" key="5">
    <source>
        <dbReference type="ARBA" id="ARBA00022801"/>
    </source>
</evidence>
<evidence type="ECO:0000313" key="11">
    <source>
        <dbReference type="Proteomes" id="UP000796761"/>
    </source>
</evidence>
<evidence type="ECO:0000256" key="7">
    <source>
        <dbReference type="ARBA" id="ARBA00022918"/>
    </source>
</evidence>
<dbReference type="SUPFAM" id="SSF53098">
    <property type="entry name" value="Ribonuclease H-like"/>
    <property type="match status" value="1"/>
</dbReference>
<reference evidence="10" key="1">
    <citation type="submission" date="2019-04" db="EMBL/GenBank/DDBJ databases">
        <title>Genome assembly of Zosterops borbonicus 15179.</title>
        <authorList>
            <person name="Leroy T."/>
            <person name="Anselmetti Y."/>
            <person name="Tilak M.-K."/>
            <person name="Nabholz B."/>
        </authorList>
    </citation>
    <scope>NUCLEOTIDE SEQUENCE</scope>
    <source>
        <strain evidence="10">HGM_15179</strain>
        <tissue evidence="10">Muscle</tissue>
    </source>
</reference>
<dbReference type="Proteomes" id="UP000796761">
    <property type="component" value="Unassembled WGS sequence"/>
</dbReference>
<keyword evidence="5" id="KW-0378">Hydrolase</keyword>
<dbReference type="GO" id="GO:0035613">
    <property type="term" value="F:RNA stem-loop binding"/>
    <property type="evidence" value="ECO:0007669"/>
    <property type="project" value="TreeGrafter"/>
</dbReference>
<keyword evidence="4" id="KW-0255">Endonuclease</keyword>
<organism evidence="10 11">
    <name type="scientific">Zosterops borbonicus</name>
    <dbReference type="NCBI Taxonomy" id="364589"/>
    <lineage>
        <taxon>Eukaryota</taxon>
        <taxon>Metazoa</taxon>
        <taxon>Chordata</taxon>
        <taxon>Craniata</taxon>
        <taxon>Vertebrata</taxon>
        <taxon>Euteleostomi</taxon>
        <taxon>Archelosauria</taxon>
        <taxon>Archosauria</taxon>
        <taxon>Dinosauria</taxon>
        <taxon>Saurischia</taxon>
        <taxon>Theropoda</taxon>
        <taxon>Coelurosauria</taxon>
        <taxon>Aves</taxon>
        <taxon>Neognathae</taxon>
        <taxon>Neoaves</taxon>
        <taxon>Telluraves</taxon>
        <taxon>Australaves</taxon>
        <taxon>Passeriformes</taxon>
        <taxon>Sylvioidea</taxon>
        <taxon>Zosteropidae</taxon>
        <taxon>Zosterops</taxon>
    </lineage>
</organism>
<evidence type="ECO:0000256" key="4">
    <source>
        <dbReference type="ARBA" id="ARBA00022759"/>
    </source>
</evidence>
<keyword evidence="1" id="KW-0808">Transferase</keyword>
<name>A0A8K1LIN3_9PASS</name>
<dbReference type="OrthoDB" id="9359997at2759"/>
<dbReference type="PANTHER" id="PTHR41694:SF4">
    <property type="entry name" value="ENDOGENOUS RETROVIRUS GROUP K MEMBER 10 POL PROTEIN-RELATED"/>
    <property type="match status" value="1"/>
</dbReference>
<evidence type="ECO:0000256" key="3">
    <source>
        <dbReference type="ARBA" id="ARBA00022722"/>
    </source>
</evidence>
<dbReference type="EMBL" id="SWJQ01000363">
    <property type="protein sequence ID" value="TRZ15515.1"/>
    <property type="molecule type" value="Genomic_DNA"/>
</dbReference>
<keyword evidence="7" id="KW-0695">RNA-directed DNA polymerase</keyword>
<accession>A0A8K1LIN3</accession>
<dbReference type="Pfam" id="PF00665">
    <property type="entry name" value="rve"/>
    <property type="match status" value="1"/>
</dbReference>